<dbReference type="Pfam" id="PF02254">
    <property type="entry name" value="TrkA_N"/>
    <property type="match status" value="1"/>
</dbReference>
<feature type="transmembrane region" description="Helical" evidence="2">
    <location>
        <begin position="91"/>
        <end position="112"/>
    </location>
</feature>
<comment type="caution">
    <text evidence="4">The sequence shown here is derived from an EMBL/GenBank/DDBJ whole genome shotgun (WGS) entry which is preliminary data.</text>
</comment>
<dbReference type="RefSeq" id="WP_110298113.1">
    <property type="nucleotide sequence ID" value="NZ_QJJM01000004.1"/>
</dbReference>
<dbReference type="Gene3D" id="1.10.287.70">
    <property type="match status" value="1"/>
</dbReference>
<protein>
    <submittedName>
        <fullName evidence="4">Voltage-gated potassium channel</fullName>
    </submittedName>
</protein>
<reference evidence="4 5" key="1">
    <citation type="submission" date="2018-05" db="EMBL/GenBank/DDBJ databases">
        <title>Genomic Encyclopedia of Type Strains, Phase IV (KMG-IV): sequencing the most valuable type-strain genomes for metagenomic binning, comparative biology and taxonomic classification.</title>
        <authorList>
            <person name="Goeker M."/>
        </authorList>
    </citation>
    <scope>NUCLEOTIDE SEQUENCE [LARGE SCALE GENOMIC DNA]</scope>
    <source>
        <strain evidence="4 5">DSM 3183</strain>
    </source>
</reference>
<name>A0A2V3VM00_9SPHN</name>
<gene>
    <name evidence="4" type="ORF">C7451_104114</name>
</gene>
<organism evidence="4 5">
    <name type="scientific">Blastomonas natatoria</name>
    <dbReference type="NCBI Taxonomy" id="34015"/>
    <lineage>
        <taxon>Bacteria</taxon>
        <taxon>Pseudomonadati</taxon>
        <taxon>Pseudomonadota</taxon>
        <taxon>Alphaproteobacteria</taxon>
        <taxon>Sphingomonadales</taxon>
        <taxon>Sphingomonadaceae</taxon>
        <taxon>Blastomonas</taxon>
    </lineage>
</organism>
<keyword evidence="4" id="KW-0406">Ion transport</keyword>
<keyword evidence="4" id="KW-0813">Transport</keyword>
<dbReference type="EMBL" id="QJJM01000004">
    <property type="protein sequence ID" value="PXW77619.1"/>
    <property type="molecule type" value="Genomic_DNA"/>
</dbReference>
<accession>A0A2V3VM00</accession>
<evidence type="ECO:0000256" key="2">
    <source>
        <dbReference type="SAM" id="Phobius"/>
    </source>
</evidence>
<dbReference type="SUPFAM" id="SSF81324">
    <property type="entry name" value="Voltage-gated potassium channels"/>
    <property type="match status" value="1"/>
</dbReference>
<proteinExistence type="predicted"/>
<dbReference type="PANTHER" id="PTHR43833">
    <property type="entry name" value="POTASSIUM CHANNEL PROTEIN 2-RELATED-RELATED"/>
    <property type="match status" value="1"/>
</dbReference>
<keyword evidence="5" id="KW-1185">Reference proteome</keyword>
<dbReference type="InterPro" id="IPR003148">
    <property type="entry name" value="RCK_N"/>
</dbReference>
<dbReference type="InterPro" id="IPR050721">
    <property type="entry name" value="Trk_Ktr_HKT_K-transport"/>
</dbReference>
<dbReference type="OrthoDB" id="9799090at2"/>
<evidence type="ECO:0000256" key="1">
    <source>
        <dbReference type="ARBA" id="ARBA00004651"/>
    </source>
</evidence>
<dbReference type="GO" id="GO:0005886">
    <property type="term" value="C:plasma membrane"/>
    <property type="evidence" value="ECO:0007669"/>
    <property type="project" value="UniProtKB-SubCell"/>
</dbReference>
<keyword evidence="4" id="KW-0407">Ion channel</keyword>
<feature type="transmembrane region" description="Helical" evidence="2">
    <location>
        <begin position="56"/>
        <end position="79"/>
    </location>
</feature>
<keyword evidence="2" id="KW-0472">Membrane</keyword>
<evidence type="ECO:0000259" key="3">
    <source>
        <dbReference type="PROSITE" id="PS51201"/>
    </source>
</evidence>
<dbReference type="SUPFAM" id="SSF51735">
    <property type="entry name" value="NAD(P)-binding Rossmann-fold domains"/>
    <property type="match status" value="1"/>
</dbReference>
<comment type="subcellular location">
    <subcellularLocation>
        <location evidence="1">Cell membrane</location>
        <topology evidence="1">Multi-pass membrane protein</topology>
    </subcellularLocation>
</comment>
<dbReference type="Pfam" id="PF07885">
    <property type="entry name" value="Ion_trans_2"/>
    <property type="match status" value="1"/>
</dbReference>
<sequence>MADSEIKPRALLKRAARLPVWADVTLRLGLAFVLIGFVILVHWLDRAGLKDNVDNHISFLDVVYFTMISVTTTGFGDIAPVSDRSRLIESVLVTPVRVAVIFIFVGTAYSFVIKRTWEKWQMSRIQQRLTGHIVVLGFGTSGSEAVRELVARGTDPSCIVVIDQSEESLARAEAMGCNVLNADATRDETLKDVHIDRACSAIVSAGRDDTSILIVLTIRHLAPDVPISVVIRASDNELLARQAGANTVINPVSFAGLLLAGSCSGPHISSYLADLASSSGRVVLIERPVRTEEIGVPLKDIKDGVGVRIYRDGKPYGFWDDESASLRAGDLIVVITQGDGRPPVTMASD</sequence>
<dbReference type="AlphaFoldDB" id="A0A2V3VM00"/>
<evidence type="ECO:0000313" key="5">
    <source>
        <dbReference type="Proteomes" id="UP000248014"/>
    </source>
</evidence>
<dbReference type="InterPro" id="IPR013099">
    <property type="entry name" value="K_chnl_dom"/>
</dbReference>
<dbReference type="GO" id="GO:0006813">
    <property type="term" value="P:potassium ion transport"/>
    <property type="evidence" value="ECO:0007669"/>
    <property type="project" value="InterPro"/>
</dbReference>
<keyword evidence="2" id="KW-1133">Transmembrane helix</keyword>
<dbReference type="Gene3D" id="3.40.50.720">
    <property type="entry name" value="NAD(P)-binding Rossmann-like Domain"/>
    <property type="match status" value="1"/>
</dbReference>
<dbReference type="GO" id="GO:0034220">
    <property type="term" value="P:monoatomic ion transmembrane transport"/>
    <property type="evidence" value="ECO:0007669"/>
    <property type="project" value="UniProtKB-KW"/>
</dbReference>
<dbReference type="Proteomes" id="UP000248014">
    <property type="component" value="Unassembled WGS sequence"/>
</dbReference>
<feature type="transmembrane region" description="Helical" evidence="2">
    <location>
        <begin position="20"/>
        <end position="44"/>
    </location>
</feature>
<keyword evidence="2" id="KW-0812">Transmembrane</keyword>
<evidence type="ECO:0000313" key="4">
    <source>
        <dbReference type="EMBL" id="PXW77619.1"/>
    </source>
</evidence>
<feature type="domain" description="RCK N-terminal" evidence="3">
    <location>
        <begin position="130"/>
        <end position="250"/>
    </location>
</feature>
<dbReference type="PANTHER" id="PTHR43833:SF9">
    <property type="entry name" value="POTASSIUM CHANNEL PROTEIN YUGO-RELATED"/>
    <property type="match status" value="1"/>
</dbReference>
<dbReference type="PROSITE" id="PS51201">
    <property type="entry name" value="RCK_N"/>
    <property type="match status" value="1"/>
</dbReference>
<dbReference type="InterPro" id="IPR036291">
    <property type="entry name" value="NAD(P)-bd_dom_sf"/>
</dbReference>